<reference evidence="1" key="1">
    <citation type="submission" date="2021-06" db="EMBL/GenBank/DDBJ databases">
        <authorList>
            <person name="Kallberg Y."/>
            <person name="Tangrot J."/>
            <person name="Rosling A."/>
        </authorList>
    </citation>
    <scope>NUCLEOTIDE SEQUENCE</scope>
    <source>
        <strain evidence="1">MT106</strain>
    </source>
</reference>
<dbReference type="EMBL" id="CAJVPL010004411">
    <property type="protein sequence ID" value="CAG8647195.1"/>
    <property type="molecule type" value="Genomic_DNA"/>
</dbReference>
<name>A0A9N9H229_9GLOM</name>
<keyword evidence="2" id="KW-1185">Reference proteome</keyword>
<protein>
    <submittedName>
        <fullName evidence="1">6969_t:CDS:1</fullName>
    </submittedName>
</protein>
<dbReference type="OrthoDB" id="10362599at2759"/>
<feature type="non-terminal residue" evidence="1">
    <location>
        <position position="109"/>
    </location>
</feature>
<dbReference type="AlphaFoldDB" id="A0A9N9H229"/>
<sequence length="109" mass="12274">TAILTPIIYGIVITFNLISKYPVEGSKNFCSGDLAPIFPIVWAFMGHNWLSGASNCQVNDPALYKVIYKTWILICIGCVMDLTIWVGVCDTYYGIWSYTLCDSHKKLQQ</sequence>
<dbReference type="Proteomes" id="UP000789831">
    <property type="component" value="Unassembled WGS sequence"/>
</dbReference>
<gene>
    <name evidence="1" type="ORF">AGERDE_LOCUS11247</name>
</gene>
<comment type="caution">
    <text evidence="1">The sequence shown here is derived from an EMBL/GenBank/DDBJ whole genome shotgun (WGS) entry which is preliminary data.</text>
</comment>
<accession>A0A9N9H229</accession>
<evidence type="ECO:0000313" key="2">
    <source>
        <dbReference type="Proteomes" id="UP000789831"/>
    </source>
</evidence>
<organism evidence="1 2">
    <name type="scientific">Ambispora gerdemannii</name>
    <dbReference type="NCBI Taxonomy" id="144530"/>
    <lineage>
        <taxon>Eukaryota</taxon>
        <taxon>Fungi</taxon>
        <taxon>Fungi incertae sedis</taxon>
        <taxon>Mucoromycota</taxon>
        <taxon>Glomeromycotina</taxon>
        <taxon>Glomeromycetes</taxon>
        <taxon>Archaeosporales</taxon>
        <taxon>Ambisporaceae</taxon>
        <taxon>Ambispora</taxon>
    </lineage>
</organism>
<evidence type="ECO:0000313" key="1">
    <source>
        <dbReference type="EMBL" id="CAG8647195.1"/>
    </source>
</evidence>
<proteinExistence type="predicted"/>